<evidence type="ECO:0000313" key="3">
    <source>
        <dbReference type="Proteomes" id="UP000826195"/>
    </source>
</evidence>
<keyword evidence="3" id="KW-1185">Reference proteome</keyword>
<dbReference type="SUPFAM" id="SSF50814">
    <property type="entry name" value="Lipocalins"/>
    <property type="match status" value="2"/>
</dbReference>
<dbReference type="PANTHER" id="PTHR10612">
    <property type="entry name" value="APOLIPOPROTEIN D"/>
    <property type="match status" value="1"/>
</dbReference>
<dbReference type="PANTHER" id="PTHR10612:SF34">
    <property type="entry name" value="APOLIPOPROTEIN D"/>
    <property type="match status" value="1"/>
</dbReference>
<dbReference type="GO" id="GO:0006629">
    <property type="term" value="P:lipid metabolic process"/>
    <property type="evidence" value="ECO:0007669"/>
    <property type="project" value="TreeGrafter"/>
</dbReference>
<dbReference type="EMBL" id="JAHXZJ010001492">
    <property type="protein sequence ID" value="KAH0551916.1"/>
    <property type="molecule type" value="Genomic_DNA"/>
</dbReference>
<dbReference type="GO" id="GO:0005737">
    <property type="term" value="C:cytoplasm"/>
    <property type="evidence" value="ECO:0007669"/>
    <property type="project" value="TreeGrafter"/>
</dbReference>
<proteinExistence type="predicted"/>
<gene>
    <name evidence="2" type="ORF">KQX54_002986</name>
</gene>
<sequence length="324" mass="36588">MLRVVIYLCLIVGAFAFNLEPGVCPSIPYQDQFIPSKLEGRWYKYLYIQSIFDDKSICQGVDIAPFVGSNTNIVFFDHSNLSKMTSRIVVEAHFDHSRITNQLHAPGFGIMENELHILDTDYYNYFIIIGCEEFGNQHLLQLWVDTREINPKMNITMKVNQALKNNAGAIALVLDVGPCPIIPKQYVDLTRTGGRWFMNQHSSNIADNSSICQTLYIHPTNNKTSIVIESQVENGAIASRMHIPGFGITESMSHVLETDYTSYAINVACNDFGSYHLFQVFVNTRSPKLPSSMNMTSIVDKALKKKDLKPVPMTNVDHSQCSYQ</sequence>
<comment type="caution">
    <text evidence="2">The sequence shown here is derived from an EMBL/GenBank/DDBJ whole genome shotgun (WGS) entry which is preliminary data.</text>
</comment>
<dbReference type="Proteomes" id="UP000826195">
    <property type="component" value="Unassembled WGS sequence"/>
</dbReference>
<name>A0AAV7I1D9_COTGL</name>
<feature type="signal peptide" evidence="1">
    <location>
        <begin position="1"/>
        <end position="16"/>
    </location>
</feature>
<feature type="chain" id="PRO_5043585971" evidence="1">
    <location>
        <begin position="17"/>
        <end position="324"/>
    </location>
</feature>
<evidence type="ECO:0000256" key="1">
    <source>
        <dbReference type="SAM" id="SignalP"/>
    </source>
</evidence>
<protein>
    <submittedName>
        <fullName evidence="2">Uncharacterized protein</fullName>
    </submittedName>
</protein>
<accession>A0AAV7I1D9</accession>
<evidence type="ECO:0000313" key="2">
    <source>
        <dbReference type="EMBL" id="KAH0551916.1"/>
    </source>
</evidence>
<dbReference type="AlphaFoldDB" id="A0AAV7I1D9"/>
<keyword evidence="1" id="KW-0732">Signal</keyword>
<organism evidence="2 3">
    <name type="scientific">Cotesia glomerata</name>
    <name type="common">Lepidopteran parasitic wasp</name>
    <name type="synonym">Apanteles glomeratus</name>
    <dbReference type="NCBI Taxonomy" id="32391"/>
    <lineage>
        <taxon>Eukaryota</taxon>
        <taxon>Metazoa</taxon>
        <taxon>Ecdysozoa</taxon>
        <taxon>Arthropoda</taxon>
        <taxon>Hexapoda</taxon>
        <taxon>Insecta</taxon>
        <taxon>Pterygota</taxon>
        <taxon>Neoptera</taxon>
        <taxon>Endopterygota</taxon>
        <taxon>Hymenoptera</taxon>
        <taxon>Apocrita</taxon>
        <taxon>Ichneumonoidea</taxon>
        <taxon>Braconidae</taxon>
        <taxon>Microgastrinae</taxon>
        <taxon>Cotesia</taxon>
    </lineage>
</organism>
<reference evidence="2 3" key="1">
    <citation type="journal article" date="2021" name="J. Hered.">
        <title>A chromosome-level genome assembly of the parasitoid wasp, Cotesia glomerata (Hymenoptera: Braconidae).</title>
        <authorList>
            <person name="Pinto B.J."/>
            <person name="Weis J.J."/>
            <person name="Gamble T."/>
            <person name="Ode P.J."/>
            <person name="Paul R."/>
            <person name="Zaspel J.M."/>
        </authorList>
    </citation>
    <scope>NUCLEOTIDE SEQUENCE [LARGE SCALE GENOMIC DNA]</scope>
    <source>
        <strain evidence="2">CgM1</strain>
    </source>
</reference>
<dbReference type="GO" id="GO:0000302">
    <property type="term" value="P:response to reactive oxygen species"/>
    <property type="evidence" value="ECO:0007669"/>
    <property type="project" value="TreeGrafter"/>
</dbReference>
<dbReference type="Gene3D" id="2.40.128.20">
    <property type="match status" value="2"/>
</dbReference>
<dbReference type="InterPro" id="IPR012674">
    <property type="entry name" value="Calycin"/>
</dbReference>